<accession>A0A6N8FCC0</accession>
<comment type="similarity">
    <text evidence="2">Belongs to the methyltransferase superfamily. RsmD family.</text>
</comment>
<evidence type="ECO:0000256" key="4">
    <source>
        <dbReference type="ARBA" id="ARBA00013682"/>
    </source>
</evidence>
<comment type="caution">
    <text evidence="12">The sequence shown here is derived from an EMBL/GenBank/DDBJ whole genome shotgun (WGS) entry which is preliminary data.</text>
</comment>
<dbReference type="NCBIfam" id="TIGR00095">
    <property type="entry name" value="16S rRNA (guanine(966)-N(2))-methyltransferase RsmD"/>
    <property type="match status" value="1"/>
</dbReference>
<keyword evidence="6 12" id="KW-0808">Transferase</keyword>
<dbReference type="InterPro" id="IPR002052">
    <property type="entry name" value="DNA_methylase_N6_adenine_CS"/>
</dbReference>
<dbReference type="PANTHER" id="PTHR43542:SF1">
    <property type="entry name" value="METHYLTRANSFERASE"/>
    <property type="match status" value="1"/>
</dbReference>
<evidence type="ECO:0000256" key="9">
    <source>
        <dbReference type="ARBA" id="ARBA00033371"/>
    </source>
</evidence>
<comment type="catalytic activity">
    <reaction evidence="10">
        <text>guanosine(966) in 16S rRNA + S-adenosyl-L-methionine = N(2)-methylguanosine(966) in 16S rRNA + S-adenosyl-L-homocysteine + H(+)</text>
        <dbReference type="Rhea" id="RHEA:23548"/>
        <dbReference type="Rhea" id="RHEA-COMP:10211"/>
        <dbReference type="Rhea" id="RHEA-COMP:10212"/>
        <dbReference type="ChEBI" id="CHEBI:15378"/>
        <dbReference type="ChEBI" id="CHEBI:57856"/>
        <dbReference type="ChEBI" id="CHEBI:59789"/>
        <dbReference type="ChEBI" id="CHEBI:74269"/>
        <dbReference type="ChEBI" id="CHEBI:74481"/>
        <dbReference type="EC" id="2.1.1.171"/>
    </reaction>
</comment>
<evidence type="ECO:0000256" key="6">
    <source>
        <dbReference type="ARBA" id="ARBA00022679"/>
    </source>
</evidence>
<evidence type="ECO:0000256" key="1">
    <source>
        <dbReference type="ARBA" id="ARBA00002649"/>
    </source>
</evidence>
<evidence type="ECO:0000313" key="13">
    <source>
        <dbReference type="Proteomes" id="UP000439994"/>
    </source>
</evidence>
<organism evidence="12 13">
    <name type="scientific">Psychrosphaera haliotis</name>
    <dbReference type="NCBI Taxonomy" id="555083"/>
    <lineage>
        <taxon>Bacteria</taxon>
        <taxon>Pseudomonadati</taxon>
        <taxon>Pseudomonadota</taxon>
        <taxon>Gammaproteobacteria</taxon>
        <taxon>Alteromonadales</taxon>
        <taxon>Pseudoalteromonadaceae</taxon>
        <taxon>Psychrosphaera</taxon>
    </lineage>
</organism>
<keyword evidence="13" id="KW-1185">Reference proteome</keyword>
<name>A0A6N8FCC0_9GAMM</name>
<proteinExistence type="inferred from homology"/>
<keyword evidence="7" id="KW-0949">S-adenosyl-L-methionine</keyword>
<feature type="region of interest" description="Disordered" evidence="11">
    <location>
        <begin position="28"/>
        <end position="49"/>
    </location>
</feature>
<dbReference type="EC" id="2.1.1.171" evidence="3"/>
<dbReference type="PROSITE" id="PS00092">
    <property type="entry name" value="N6_MTASE"/>
    <property type="match status" value="1"/>
</dbReference>
<dbReference type="InterPro" id="IPR004398">
    <property type="entry name" value="RNA_MeTrfase_RsmD"/>
</dbReference>
<dbReference type="SUPFAM" id="SSF53335">
    <property type="entry name" value="S-adenosyl-L-methionine-dependent methyltransferases"/>
    <property type="match status" value="1"/>
</dbReference>
<protein>
    <recommendedName>
        <fullName evidence="4">Ribosomal RNA small subunit methyltransferase D</fullName>
        <ecNumber evidence="3">2.1.1.171</ecNumber>
    </recommendedName>
    <alternativeName>
        <fullName evidence="8">16S rRNA m2G966 methyltransferase</fullName>
    </alternativeName>
    <alternativeName>
        <fullName evidence="9">rRNA (guanine-N(2)-)-methyltransferase</fullName>
    </alternativeName>
</protein>
<dbReference type="Pfam" id="PF03602">
    <property type="entry name" value="Cons_hypoth95"/>
    <property type="match status" value="1"/>
</dbReference>
<evidence type="ECO:0000256" key="10">
    <source>
        <dbReference type="ARBA" id="ARBA00048326"/>
    </source>
</evidence>
<evidence type="ECO:0000256" key="2">
    <source>
        <dbReference type="ARBA" id="ARBA00005269"/>
    </source>
</evidence>
<dbReference type="OrthoDB" id="9803017at2"/>
<reference evidence="12 13" key="1">
    <citation type="submission" date="2019-11" db="EMBL/GenBank/DDBJ databases">
        <title>P. haliotis isolates from Z. marina roots.</title>
        <authorList>
            <person name="Cohen M."/>
            <person name="Jospin G."/>
            <person name="Eisen J.A."/>
            <person name="Coil D.A."/>
        </authorList>
    </citation>
    <scope>NUCLEOTIDE SEQUENCE [LARGE SCALE GENOMIC DNA]</scope>
    <source>
        <strain evidence="12 13">UCD-MCMsp1aY</strain>
    </source>
</reference>
<dbReference type="EMBL" id="WOCD01000005">
    <property type="protein sequence ID" value="MUH73189.1"/>
    <property type="molecule type" value="Genomic_DNA"/>
</dbReference>
<comment type="function">
    <text evidence="1">Specifically methylates the guanine in position 966 of 16S rRNA in the assembled 30S particle.</text>
</comment>
<dbReference type="GO" id="GO:0003676">
    <property type="term" value="F:nucleic acid binding"/>
    <property type="evidence" value="ECO:0007669"/>
    <property type="project" value="InterPro"/>
</dbReference>
<keyword evidence="5 12" id="KW-0489">Methyltransferase</keyword>
<dbReference type="PANTHER" id="PTHR43542">
    <property type="entry name" value="METHYLTRANSFERASE"/>
    <property type="match status" value="1"/>
</dbReference>
<evidence type="ECO:0000256" key="5">
    <source>
        <dbReference type="ARBA" id="ARBA00022603"/>
    </source>
</evidence>
<dbReference type="CDD" id="cd02440">
    <property type="entry name" value="AdoMet_MTases"/>
    <property type="match status" value="1"/>
</dbReference>
<evidence type="ECO:0000256" key="3">
    <source>
        <dbReference type="ARBA" id="ARBA00012141"/>
    </source>
</evidence>
<sequence length="235" mass="26496">MSGIICAVCYRKSRQILTIQLTNKGATLKPSSNFPSRNKKKPSKSTTKGEIRLIGGQWRGRRLKVHDKEGLRPTTDRLKETLFNWLMTDVRNAQVLDCFSGAGSLGFEAASRGASQVIAFEKDKQAALQLKENCQALNANTQVTVIQGDFFQKILNINEKFDLIFIDPPFHKNLIEPTINALIESEKLKVDTILYIEKENDANFSLENSEFSSRFELVKHKVAGQVTAQLFRYLG</sequence>
<gene>
    <name evidence="12" type="primary">rsmD</name>
    <name evidence="12" type="ORF">GNP35_12285</name>
</gene>
<dbReference type="AlphaFoldDB" id="A0A6N8FCC0"/>
<evidence type="ECO:0000256" key="11">
    <source>
        <dbReference type="SAM" id="MobiDB-lite"/>
    </source>
</evidence>
<evidence type="ECO:0000313" key="12">
    <source>
        <dbReference type="EMBL" id="MUH73189.1"/>
    </source>
</evidence>
<dbReference type="Proteomes" id="UP000439994">
    <property type="component" value="Unassembled WGS sequence"/>
</dbReference>
<dbReference type="InterPro" id="IPR029063">
    <property type="entry name" value="SAM-dependent_MTases_sf"/>
</dbReference>
<evidence type="ECO:0000256" key="8">
    <source>
        <dbReference type="ARBA" id="ARBA00031268"/>
    </source>
</evidence>
<dbReference type="Gene3D" id="3.40.50.150">
    <property type="entry name" value="Vaccinia Virus protein VP39"/>
    <property type="match status" value="1"/>
</dbReference>
<dbReference type="GO" id="GO:0052913">
    <property type="term" value="F:16S rRNA (guanine(966)-N(2))-methyltransferase activity"/>
    <property type="evidence" value="ECO:0007669"/>
    <property type="project" value="UniProtKB-EC"/>
</dbReference>
<evidence type="ECO:0000256" key="7">
    <source>
        <dbReference type="ARBA" id="ARBA00022691"/>
    </source>
</evidence>